<sequence>MEEEIFKTEKLTFAERIKKDLGIKIFVFLLLGLIPLTVNRNESSNWISILFPVFILFVIIIVTFIASKKYIYEVRINSNEIKFYGYNYNKEWNEKFKIKDVNIHIIEHKSKGGGIVGYSIIFKSANRKITINKLNNWNNFTLHKLFIEFKKTKGEKIIIDENSLLDGIKKRAKYNCEWKA</sequence>
<name>A0A1H9D3Z0_9FLAO</name>
<dbReference type="STRING" id="1299341.SAMN05444005_10614"/>
<proteinExistence type="predicted"/>
<accession>A0A1H9D3Z0</accession>
<evidence type="ECO:0000256" key="1">
    <source>
        <dbReference type="SAM" id="Phobius"/>
    </source>
</evidence>
<organism evidence="2 3">
    <name type="scientific">Flavobacterium urocaniciphilum</name>
    <dbReference type="NCBI Taxonomy" id="1299341"/>
    <lineage>
        <taxon>Bacteria</taxon>
        <taxon>Pseudomonadati</taxon>
        <taxon>Bacteroidota</taxon>
        <taxon>Flavobacteriia</taxon>
        <taxon>Flavobacteriales</taxon>
        <taxon>Flavobacteriaceae</taxon>
        <taxon>Flavobacterium</taxon>
    </lineage>
</organism>
<keyword evidence="1" id="KW-0812">Transmembrane</keyword>
<feature type="transmembrane region" description="Helical" evidence="1">
    <location>
        <begin position="21"/>
        <end position="38"/>
    </location>
</feature>
<keyword evidence="1" id="KW-0472">Membrane</keyword>
<reference evidence="2 3" key="1">
    <citation type="submission" date="2016-10" db="EMBL/GenBank/DDBJ databases">
        <authorList>
            <person name="de Groot N.N."/>
        </authorList>
    </citation>
    <scope>NUCLEOTIDE SEQUENCE [LARGE SCALE GENOMIC DNA]</scope>
    <source>
        <strain evidence="2 3">DSM 27078</strain>
    </source>
</reference>
<evidence type="ECO:0008006" key="4">
    <source>
        <dbReference type="Google" id="ProtNLM"/>
    </source>
</evidence>
<keyword evidence="1" id="KW-1133">Transmembrane helix</keyword>
<dbReference type="EMBL" id="FOEI01000006">
    <property type="protein sequence ID" value="SEQ08067.1"/>
    <property type="molecule type" value="Genomic_DNA"/>
</dbReference>
<evidence type="ECO:0000313" key="2">
    <source>
        <dbReference type="EMBL" id="SEQ08067.1"/>
    </source>
</evidence>
<dbReference type="AlphaFoldDB" id="A0A1H9D3Z0"/>
<gene>
    <name evidence="2" type="ORF">SAMN05444005_10614</name>
</gene>
<dbReference type="RefSeq" id="WP_091468777.1">
    <property type="nucleotide sequence ID" value="NZ_FOEI01000006.1"/>
</dbReference>
<protein>
    <recommendedName>
        <fullName evidence="4">PH domain-containing protein</fullName>
    </recommendedName>
</protein>
<keyword evidence="3" id="KW-1185">Reference proteome</keyword>
<evidence type="ECO:0000313" key="3">
    <source>
        <dbReference type="Proteomes" id="UP000198648"/>
    </source>
</evidence>
<dbReference type="OrthoDB" id="1364992at2"/>
<feature type="transmembrane region" description="Helical" evidence="1">
    <location>
        <begin position="44"/>
        <end position="66"/>
    </location>
</feature>
<dbReference type="Proteomes" id="UP000198648">
    <property type="component" value="Unassembled WGS sequence"/>
</dbReference>